<evidence type="ECO:0000313" key="3">
    <source>
        <dbReference type="Proteomes" id="UP000187455"/>
    </source>
</evidence>
<evidence type="ECO:0000256" key="1">
    <source>
        <dbReference type="SAM" id="MobiDB-lite"/>
    </source>
</evidence>
<feature type="region of interest" description="Disordered" evidence="1">
    <location>
        <begin position="168"/>
        <end position="197"/>
    </location>
</feature>
<sequence>MELCRQTKKPKREGVIGCSQGHISARNLKSICIRILRQYNHNVIREKIWWNDFKELTKYLRKIMEALFGYKYEAKYLVCTEKFEYSGCSNQVYLLEGMVPINGCLKTHRREFQQARKEVEELGEPVLLPSVEPDSADITEDFQRESNSNHSSFIVEICDMVPNSRKNGRDFTNLDTGRFSDKGPQKRKISTGEEQEVDLNRIEDQRLVI</sequence>
<accession>A0A1R0GTM9</accession>
<gene>
    <name evidence="2" type="ORF">AYI68_g5663</name>
</gene>
<evidence type="ECO:0000313" key="2">
    <source>
        <dbReference type="EMBL" id="OLY80247.1"/>
    </source>
</evidence>
<organism evidence="2 3">
    <name type="scientific">Smittium mucronatum</name>
    <dbReference type="NCBI Taxonomy" id="133383"/>
    <lineage>
        <taxon>Eukaryota</taxon>
        <taxon>Fungi</taxon>
        <taxon>Fungi incertae sedis</taxon>
        <taxon>Zoopagomycota</taxon>
        <taxon>Kickxellomycotina</taxon>
        <taxon>Harpellomycetes</taxon>
        <taxon>Harpellales</taxon>
        <taxon>Legeriomycetaceae</taxon>
        <taxon>Smittium</taxon>
    </lineage>
</organism>
<protein>
    <submittedName>
        <fullName evidence="2">Uncharacterized protein</fullName>
    </submittedName>
</protein>
<dbReference type="Proteomes" id="UP000187455">
    <property type="component" value="Unassembled WGS sequence"/>
</dbReference>
<dbReference type="EMBL" id="LSSL01003640">
    <property type="protein sequence ID" value="OLY80247.1"/>
    <property type="molecule type" value="Genomic_DNA"/>
</dbReference>
<keyword evidence="3" id="KW-1185">Reference proteome</keyword>
<comment type="caution">
    <text evidence="2">The sequence shown here is derived from an EMBL/GenBank/DDBJ whole genome shotgun (WGS) entry which is preliminary data.</text>
</comment>
<name>A0A1R0GTM9_9FUNG</name>
<proteinExistence type="predicted"/>
<reference evidence="2 3" key="1">
    <citation type="journal article" date="2016" name="Mol. Biol. Evol.">
        <title>Genome-Wide Survey of Gut Fungi (Harpellales) Reveals the First Horizontally Transferred Ubiquitin Gene from a Mosquito Host.</title>
        <authorList>
            <person name="Wang Y."/>
            <person name="White M.M."/>
            <person name="Kvist S."/>
            <person name="Moncalvo J.M."/>
        </authorList>
    </citation>
    <scope>NUCLEOTIDE SEQUENCE [LARGE SCALE GENOMIC DNA]</scope>
    <source>
        <strain evidence="2 3">ALG-7-W6</strain>
    </source>
</reference>
<dbReference type="AlphaFoldDB" id="A0A1R0GTM9"/>